<feature type="region of interest" description="Disordered" evidence="3">
    <location>
        <begin position="1"/>
        <end position="20"/>
    </location>
</feature>
<keyword evidence="5" id="KW-1185">Reference proteome</keyword>
<dbReference type="InterPro" id="IPR052404">
    <property type="entry name" value="SPP1-like_terminase"/>
</dbReference>
<evidence type="ECO:0000313" key="5">
    <source>
        <dbReference type="Proteomes" id="UP000662572"/>
    </source>
</evidence>
<evidence type="ECO:0000256" key="2">
    <source>
        <dbReference type="ARBA" id="ARBA00023219"/>
    </source>
</evidence>
<name>A0A918UN59_9CAUL</name>
<dbReference type="EMBL" id="BMZB01000001">
    <property type="protein sequence ID" value="GGZ21819.1"/>
    <property type="molecule type" value="Genomic_DNA"/>
</dbReference>
<dbReference type="GO" id="GO:0051276">
    <property type="term" value="P:chromosome organization"/>
    <property type="evidence" value="ECO:0007669"/>
    <property type="project" value="InterPro"/>
</dbReference>
<dbReference type="Pfam" id="PF03592">
    <property type="entry name" value="Terminase_2"/>
    <property type="match status" value="1"/>
</dbReference>
<protein>
    <submittedName>
        <fullName evidence="4">Terminase</fullName>
    </submittedName>
</protein>
<proteinExistence type="predicted"/>
<accession>A0A918UN59</accession>
<organism evidence="4 5">
    <name type="scientific">Asticcacaulis endophyticus</name>
    <dbReference type="NCBI Taxonomy" id="1395890"/>
    <lineage>
        <taxon>Bacteria</taxon>
        <taxon>Pseudomonadati</taxon>
        <taxon>Pseudomonadota</taxon>
        <taxon>Alphaproteobacteria</taxon>
        <taxon>Caulobacterales</taxon>
        <taxon>Caulobacteraceae</taxon>
        <taxon>Asticcacaulis</taxon>
    </lineage>
</organism>
<reference evidence="4" key="2">
    <citation type="submission" date="2020-09" db="EMBL/GenBank/DDBJ databases">
        <authorList>
            <person name="Sun Q."/>
            <person name="Kim S."/>
        </authorList>
    </citation>
    <scope>NUCLEOTIDE SEQUENCE</scope>
    <source>
        <strain evidence="4">KCTC 32296</strain>
    </source>
</reference>
<dbReference type="InterPro" id="IPR038713">
    <property type="entry name" value="Terminase_Gp1_N_sf"/>
</dbReference>
<dbReference type="Gene3D" id="1.10.10.1400">
    <property type="entry name" value="Terminase, small subunit, N-terminal DNA-binding domain, HTH motif"/>
    <property type="match status" value="1"/>
</dbReference>
<evidence type="ECO:0000256" key="1">
    <source>
        <dbReference type="ARBA" id="ARBA00022612"/>
    </source>
</evidence>
<keyword evidence="2" id="KW-0231">Viral genome packaging</keyword>
<sequence length="214" mass="23407">MSEGKEKPWPDDAPRRDLTDKQKRFVEEYLIDLNATQAAVRAGYSVSTAHSIGHENLSKPEIIFAISEAQASRSKRTEITADRVLQELAKVGFANASDVVNWGTKEVAFGFTDDGKRLPAEEIGSASLVKYVDAPFVDPINRDDLPDDIKAAVSEVKLTKDGFAIKMHDKVGALEKIGRHLGMFKDKVELTGRDGADLPAPSVTIFQLPDNGRG</sequence>
<comment type="caution">
    <text evidence="4">The sequence shown here is derived from an EMBL/GenBank/DDBJ whole genome shotgun (WGS) entry which is preliminary data.</text>
</comment>
<keyword evidence="1" id="KW-1188">Viral release from host cell</keyword>
<dbReference type="PANTHER" id="PTHR41328:SF2">
    <property type="entry name" value="TERMINASE SMALL SUBUNIT"/>
    <property type="match status" value="1"/>
</dbReference>
<dbReference type="Proteomes" id="UP000662572">
    <property type="component" value="Unassembled WGS sequence"/>
</dbReference>
<gene>
    <name evidence="4" type="ORF">GCM10011273_03250</name>
</gene>
<dbReference type="RefSeq" id="WP_189484624.1">
    <property type="nucleotide sequence ID" value="NZ_BMZB01000001.1"/>
</dbReference>
<dbReference type="InterPro" id="IPR005335">
    <property type="entry name" value="Terminase_ssu"/>
</dbReference>
<dbReference type="PANTHER" id="PTHR41328">
    <property type="entry name" value="TERMINASE SMALL SUBUNIT-RELATED"/>
    <property type="match status" value="1"/>
</dbReference>
<evidence type="ECO:0000256" key="3">
    <source>
        <dbReference type="SAM" id="MobiDB-lite"/>
    </source>
</evidence>
<evidence type="ECO:0000313" key="4">
    <source>
        <dbReference type="EMBL" id="GGZ21819.1"/>
    </source>
</evidence>
<dbReference type="AlphaFoldDB" id="A0A918UN59"/>
<reference evidence="4" key="1">
    <citation type="journal article" date="2014" name="Int. J. Syst. Evol. Microbiol.">
        <title>Complete genome sequence of Corynebacterium casei LMG S-19264T (=DSM 44701T), isolated from a smear-ripened cheese.</title>
        <authorList>
            <consortium name="US DOE Joint Genome Institute (JGI-PGF)"/>
            <person name="Walter F."/>
            <person name="Albersmeier A."/>
            <person name="Kalinowski J."/>
            <person name="Ruckert C."/>
        </authorList>
    </citation>
    <scope>NUCLEOTIDE SEQUENCE</scope>
    <source>
        <strain evidence="4">KCTC 32296</strain>
    </source>
</reference>